<keyword evidence="8" id="KW-0274">FAD</keyword>
<dbReference type="Gene3D" id="1.10.540.10">
    <property type="entry name" value="Acyl-CoA dehydrogenase/oxidase, N-terminal domain"/>
    <property type="match status" value="1"/>
</dbReference>
<dbReference type="UniPathway" id="UPA00659"/>
<dbReference type="InterPro" id="IPR009100">
    <property type="entry name" value="AcylCoA_DH/oxidase_NM_dom_sf"/>
</dbReference>
<evidence type="ECO:0000256" key="10">
    <source>
        <dbReference type="ARBA" id="ARBA00047882"/>
    </source>
</evidence>
<dbReference type="NCBIfam" id="NF009586">
    <property type="entry name" value="PRK13026.1"/>
    <property type="match status" value="1"/>
</dbReference>
<dbReference type="STRING" id="406100.SAMN04488052_10571"/>
<dbReference type="PANTHER" id="PTHR48083:SF33">
    <property type="entry name" value="ACYL-COENZYME A DEHYDROGENASE"/>
    <property type="match status" value="1"/>
</dbReference>
<dbReference type="GO" id="GO:0004466">
    <property type="term" value="F:long-chain fatty acyl-CoA dehydrogenase activity"/>
    <property type="evidence" value="ECO:0007669"/>
    <property type="project" value="UniProtKB-EC"/>
</dbReference>
<evidence type="ECO:0000256" key="8">
    <source>
        <dbReference type="ARBA" id="ARBA00022827"/>
    </source>
</evidence>
<keyword evidence="12" id="KW-1133">Transmembrane helix</keyword>
<organism evidence="16 17">
    <name type="scientific">Aquisalimonas asiatica</name>
    <dbReference type="NCBI Taxonomy" id="406100"/>
    <lineage>
        <taxon>Bacteria</taxon>
        <taxon>Pseudomonadati</taxon>
        <taxon>Pseudomonadota</taxon>
        <taxon>Gammaproteobacteria</taxon>
        <taxon>Chromatiales</taxon>
        <taxon>Ectothiorhodospiraceae</taxon>
        <taxon>Aquisalimonas</taxon>
    </lineage>
</organism>
<dbReference type="GO" id="GO:0070991">
    <property type="term" value="F:medium-chain fatty acyl-CoA dehydrogenase activity"/>
    <property type="evidence" value="ECO:0007669"/>
    <property type="project" value="UniProtKB-EC"/>
</dbReference>
<dbReference type="OrthoDB" id="9802447at2"/>
<keyword evidence="12" id="KW-0472">Membrane</keyword>
<comment type="catalytic activity">
    <reaction evidence="10">
        <text>a medium-chain 2,3-saturated fatty acyl-CoA + oxidized [electron-transfer flavoprotein] + H(+) = a medium-chain (2E)-enoyl-CoA + reduced [electron-transfer flavoprotein]</text>
        <dbReference type="Rhea" id="RHEA:14477"/>
        <dbReference type="Rhea" id="RHEA-COMP:10685"/>
        <dbReference type="Rhea" id="RHEA-COMP:10686"/>
        <dbReference type="ChEBI" id="CHEBI:15378"/>
        <dbReference type="ChEBI" id="CHEBI:57692"/>
        <dbReference type="ChEBI" id="CHEBI:58307"/>
        <dbReference type="ChEBI" id="CHEBI:83723"/>
        <dbReference type="ChEBI" id="CHEBI:83726"/>
        <dbReference type="EC" id="1.3.8.7"/>
    </reaction>
</comment>
<dbReference type="Gene3D" id="1.20.140.10">
    <property type="entry name" value="Butyryl-CoA Dehydrogenase, subunit A, domain 3"/>
    <property type="match status" value="1"/>
</dbReference>
<evidence type="ECO:0000256" key="11">
    <source>
        <dbReference type="ARBA" id="ARBA00049247"/>
    </source>
</evidence>
<dbReference type="Pfam" id="PF09317">
    <property type="entry name" value="ACDH_C"/>
    <property type="match status" value="1"/>
</dbReference>
<keyword evidence="7" id="KW-0285">Flavoprotein</keyword>
<dbReference type="InterPro" id="IPR046373">
    <property type="entry name" value="Acyl-CoA_Oxase/DH_mid-dom_sf"/>
</dbReference>
<dbReference type="FunFam" id="1.10.540.10:FF:000004">
    <property type="entry name" value="Acyl-CoA dehydrogenase"/>
    <property type="match status" value="1"/>
</dbReference>
<feature type="domain" description="Acyl-CoA dehydrogenase/oxidase C-terminal" evidence="13">
    <location>
        <begin position="365"/>
        <end position="480"/>
    </location>
</feature>
<comment type="cofactor">
    <cofactor evidence="1">
        <name>FAD</name>
        <dbReference type="ChEBI" id="CHEBI:57692"/>
    </cofactor>
</comment>
<feature type="domain" description="Acyl-CoA dehydrogenase/oxidase N-terminal" evidence="14">
    <location>
        <begin position="141"/>
        <end position="237"/>
    </location>
</feature>
<evidence type="ECO:0000259" key="14">
    <source>
        <dbReference type="Pfam" id="PF02771"/>
    </source>
</evidence>
<dbReference type="GO" id="GO:0033539">
    <property type="term" value="P:fatty acid beta-oxidation using acyl-CoA dehydrogenase"/>
    <property type="evidence" value="ECO:0007669"/>
    <property type="project" value="InterPro"/>
</dbReference>
<dbReference type="EMBL" id="FOEG01000005">
    <property type="protein sequence ID" value="SEO96509.1"/>
    <property type="molecule type" value="Genomic_DNA"/>
</dbReference>
<dbReference type="InterPro" id="IPR050741">
    <property type="entry name" value="Acyl-CoA_dehydrogenase"/>
</dbReference>
<protein>
    <recommendedName>
        <fullName evidence="6">Acyl-coenzyme A dehydrogenase</fullName>
        <ecNumber evidence="4">1.3.8.7</ecNumber>
        <ecNumber evidence="5">1.3.8.8</ecNumber>
    </recommendedName>
</protein>
<dbReference type="Proteomes" id="UP000199657">
    <property type="component" value="Unassembled WGS sequence"/>
</dbReference>
<dbReference type="InterPro" id="IPR036250">
    <property type="entry name" value="AcylCo_DH-like_C"/>
</dbReference>
<feature type="domain" description="Acyl-CoA dehydrogenase C-terminal bacterial-type" evidence="15">
    <location>
        <begin position="518"/>
        <end position="798"/>
    </location>
</feature>
<evidence type="ECO:0000259" key="15">
    <source>
        <dbReference type="Pfam" id="PF09317"/>
    </source>
</evidence>
<evidence type="ECO:0000256" key="5">
    <source>
        <dbReference type="ARBA" id="ARBA00012040"/>
    </source>
</evidence>
<proteinExistence type="inferred from homology"/>
<dbReference type="EC" id="1.3.8.8" evidence="5"/>
<dbReference type="AlphaFoldDB" id="A0A1H8TZT3"/>
<dbReference type="GO" id="GO:0050660">
    <property type="term" value="F:flavin adenine dinucleotide binding"/>
    <property type="evidence" value="ECO:0007669"/>
    <property type="project" value="InterPro"/>
</dbReference>
<dbReference type="SUPFAM" id="SSF47203">
    <property type="entry name" value="Acyl-CoA dehydrogenase C-terminal domain-like"/>
    <property type="match status" value="1"/>
</dbReference>
<dbReference type="PANTHER" id="PTHR48083">
    <property type="entry name" value="MEDIUM-CHAIN SPECIFIC ACYL-COA DEHYDROGENASE, MITOCHONDRIAL-RELATED"/>
    <property type="match status" value="1"/>
</dbReference>
<accession>A0A1H8TZT3</accession>
<evidence type="ECO:0000256" key="12">
    <source>
        <dbReference type="SAM" id="Phobius"/>
    </source>
</evidence>
<dbReference type="Pfam" id="PF00441">
    <property type="entry name" value="Acyl-CoA_dh_1"/>
    <property type="match status" value="1"/>
</dbReference>
<keyword evidence="17" id="KW-1185">Reference proteome</keyword>
<evidence type="ECO:0000256" key="1">
    <source>
        <dbReference type="ARBA" id="ARBA00001974"/>
    </source>
</evidence>
<dbReference type="SUPFAM" id="SSF56645">
    <property type="entry name" value="Acyl-CoA dehydrogenase NM domain-like"/>
    <property type="match status" value="1"/>
</dbReference>
<evidence type="ECO:0000259" key="13">
    <source>
        <dbReference type="Pfam" id="PF00441"/>
    </source>
</evidence>
<comment type="pathway">
    <text evidence="2">Lipid metabolism; fatty acid beta-oxidation.</text>
</comment>
<dbReference type="InterPro" id="IPR013786">
    <property type="entry name" value="AcylCoA_DH/ox_N"/>
</dbReference>
<reference evidence="16 17" key="1">
    <citation type="submission" date="2016-10" db="EMBL/GenBank/DDBJ databases">
        <authorList>
            <person name="de Groot N.N."/>
        </authorList>
    </citation>
    <scope>NUCLEOTIDE SEQUENCE [LARGE SCALE GENOMIC DNA]</scope>
    <source>
        <strain evidence="16 17">CGMCC 1.6291</strain>
    </source>
</reference>
<evidence type="ECO:0000256" key="3">
    <source>
        <dbReference type="ARBA" id="ARBA00009347"/>
    </source>
</evidence>
<evidence type="ECO:0000256" key="9">
    <source>
        <dbReference type="ARBA" id="ARBA00023002"/>
    </source>
</evidence>
<keyword evidence="9" id="KW-0560">Oxidoreductase</keyword>
<dbReference type="NCBIfam" id="NF007000">
    <property type="entry name" value="PRK09463.1"/>
    <property type="match status" value="1"/>
</dbReference>
<evidence type="ECO:0000313" key="17">
    <source>
        <dbReference type="Proteomes" id="UP000199657"/>
    </source>
</evidence>
<dbReference type="GO" id="GO:0005737">
    <property type="term" value="C:cytoplasm"/>
    <property type="evidence" value="ECO:0007669"/>
    <property type="project" value="TreeGrafter"/>
</dbReference>
<dbReference type="FunFam" id="1.20.140.10:FF:000009">
    <property type="entry name" value="Acyl-CoA dehydrogenase"/>
    <property type="match status" value="1"/>
</dbReference>
<comment type="similarity">
    <text evidence="3">Belongs to the acyl-CoA dehydrogenase family.</text>
</comment>
<name>A0A1H8TZT3_9GAMM</name>
<evidence type="ECO:0000256" key="6">
    <source>
        <dbReference type="ARBA" id="ARBA00020144"/>
    </source>
</evidence>
<evidence type="ECO:0000256" key="7">
    <source>
        <dbReference type="ARBA" id="ARBA00022630"/>
    </source>
</evidence>
<keyword evidence="12" id="KW-0812">Transmembrane</keyword>
<dbReference type="InterPro" id="IPR037069">
    <property type="entry name" value="AcylCoA_DH/ox_N_sf"/>
</dbReference>
<dbReference type="Gene3D" id="2.40.110.10">
    <property type="entry name" value="Butyryl-CoA Dehydrogenase, subunit A, domain 2"/>
    <property type="match status" value="1"/>
</dbReference>
<comment type="catalytic activity">
    <reaction evidence="11">
        <text>a long-chain 2,3-saturated fatty acyl-CoA + oxidized [electron-transfer flavoprotein] + H(+) = a long-chain (2E)-enoyl-CoA + reduced [electron-transfer flavoprotein]</text>
        <dbReference type="Rhea" id="RHEA:17721"/>
        <dbReference type="Rhea" id="RHEA-COMP:10685"/>
        <dbReference type="Rhea" id="RHEA-COMP:10686"/>
        <dbReference type="ChEBI" id="CHEBI:15378"/>
        <dbReference type="ChEBI" id="CHEBI:57692"/>
        <dbReference type="ChEBI" id="CHEBI:58307"/>
        <dbReference type="ChEBI" id="CHEBI:83721"/>
        <dbReference type="ChEBI" id="CHEBI:83727"/>
        <dbReference type="EC" id="1.3.8.8"/>
    </reaction>
</comment>
<evidence type="ECO:0000256" key="4">
    <source>
        <dbReference type="ARBA" id="ARBA00012033"/>
    </source>
</evidence>
<dbReference type="RefSeq" id="WP_091644269.1">
    <property type="nucleotide sequence ID" value="NZ_FOEG01000005.1"/>
</dbReference>
<feature type="transmembrane region" description="Helical" evidence="12">
    <location>
        <begin position="42"/>
        <end position="62"/>
    </location>
</feature>
<evidence type="ECO:0000256" key="2">
    <source>
        <dbReference type="ARBA" id="ARBA00005005"/>
    </source>
</evidence>
<dbReference type="EC" id="1.3.8.7" evidence="4"/>
<dbReference type="InterPro" id="IPR015396">
    <property type="entry name" value="FadE_C"/>
</dbReference>
<gene>
    <name evidence="16" type="ORF">SAMN04488052_10571</name>
</gene>
<dbReference type="InterPro" id="IPR009075">
    <property type="entry name" value="AcylCo_DH/oxidase_C"/>
</dbReference>
<dbReference type="Pfam" id="PF02771">
    <property type="entry name" value="Acyl-CoA_dh_N"/>
    <property type="match status" value="1"/>
</dbReference>
<sequence>MYAAIMFALLAFFLVALYRGARLITLTALVAAAFMVTWLAGPLGTVGAVIGALVLVPLAALLNVSALRRQVLTAPLFRAFRAVLPAMSDTEREALEAGDTWWEAELFRGRPDWSQLLDTPYVALTEDEQRFLDEDTDALCAMLDEWQIHFEDKDLPPEVWAFIRERGFFGMLIHKEHGGLGFSAQAQSMVVSKIATRSVTAAVTVMVPNSLGPGELLQHYGTAEQQAYWLPRLARGEETPCFALTGPEVGSDAGAIPDTGVVCRRQVDGESVLGIELTFDKRYITLAPVATVIGLAFRLLDPDGLLGDGTTTDYGITCALVPGDAEGLEIGRRHYPGGAFMNGPLRGRNVFVPLDAIIGGPAMAGAGWRMLVECLSAGRGISLPALATATGKGLYGATGAYTAIRRQFNVSIGWFEGVQEAMGRIGGLTYTLEASRTLTATALDQCSPGVITALLKYHSTEMMRQVVTDAMDIHGGRGVIMGPRNYLAIPWQLLPVAITVEGANIMTRSLMIFGQGAIRCHPYVYPEMEATRDNNLERFDRLFWAHAGYTVNRGVRAWGLALTGARLARAPVTGPLKGYYRDVERLSAALSFCSDVAMSTLGGSLKLRESTSARLGDILSQLYLATAVLKYYETYGRDSDDHLPHARWALDHALSRAGEALDAFCRNYPKPLVGRLLAWVVLPFGQPWKRPADALNGQVSELMMRPNAVSEALRGHIYVGDRATDPTGQLLETFEQLQTVGPAYERLLKAVSRGRITGADLDAQLEAAVSEEIIGPADADAIRAYDALRREAILTDDFDAEYVRDPLAFRRDGAGAGARHAG</sequence>
<evidence type="ECO:0000313" key="16">
    <source>
        <dbReference type="EMBL" id="SEO96509.1"/>
    </source>
</evidence>